<sequence length="815" mass="91742">MSYVSSDDKPLRCMAADVQEVIKPFIENEDEVVEIMRLLSGLGASVLLSSGLGRSSSTAQELRNSIQLLRNKFTEDAKSDTGAKPFTVGQASAAKPKPPVRRTGQRRGPSKPDHTWRDGDPYVFHAPRKDGKPEQLPVPTDPQIRERYPWWWAALAPPEEDDDPAPASQRHAVSSGGPSASTGPDFQFSSTSLGTRTRAYLEEELSRPLSVSGLSDVLEQSGTSGSTYRTAAEVERSRASHGGGWRLDLDPAEFNETRSTSKSSSMVSMTPSDLEDETMVAEMVPAGSHSSSRSSCTNVEAESLMEIIDNWQKELRDLRYAAGRRKVIQAAPPPTQGMRRSSGGSAGAASTTTRSATSYATTIADKTEAASGVLLAPLTKHELIALRQEGVDREGKVGGMDRIRGVTERSEALSGLRGDVAALKELFDESRSAREKQRLLMEQRHQLEKDKLDETQKLLKSSTEDNHRELRRSYKDTLVVGRDKLRVEWSKLVKESNEEEWKGLLDGIQKRVDVVGDGIKEEAEARRRHIDGSVGEVLTERIEQLRVQISEAISDRKRSEENWELMRQRLFKEAREALETEAGAREQTLCGLGMRDTVQRRNNREKHGRDEEKWMEAMGGVVEGINKELNDRVEREGRVVENLDSFLVQFERNTRDNIMKQRREQAEDIAEEERIMAKLGELKVDDDSRHDTLSPTSCVRMLLLGVCGREGGNVLTPLAMRHQQYRYRHFLTPGLHRRWNFRSFPHIGEAIRFARASKKIPVSKLMHATLIPERRLLQIQNGMVKPHLFELQVLERYLGVPFYDKNRKSFIDRAV</sequence>
<keyword evidence="3" id="KW-1185">Reference proteome</keyword>
<evidence type="ECO:0000313" key="3">
    <source>
        <dbReference type="Proteomes" id="UP000591131"/>
    </source>
</evidence>
<feature type="region of interest" description="Disordered" evidence="1">
    <location>
        <begin position="331"/>
        <end position="355"/>
    </location>
</feature>
<dbReference type="Proteomes" id="UP000591131">
    <property type="component" value="Unassembled WGS sequence"/>
</dbReference>
<proteinExistence type="predicted"/>
<dbReference type="EMBL" id="JAAPAO010000013">
    <property type="protein sequence ID" value="KAF4677467.1"/>
    <property type="molecule type" value="Genomic_DNA"/>
</dbReference>
<feature type="region of interest" description="Disordered" evidence="1">
    <location>
        <begin position="77"/>
        <end position="142"/>
    </location>
</feature>
<comment type="caution">
    <text evidence="2">The sequence shown here is derived from an EMBL/GenBank/DDBJ whole genome shotgun (WGS) entry which is preliminary data.</text>
</comment>
<feature type="compositionally biased region" description="Polar residues" evidence="1">
    <location>
        <begin position="176"/>
        <end position="191"/>
    </location>
</feature>
<accession>A0A7J6N1J6</accession>
<reference evidence="2 3" key="1">
    <citation type="submission" date="2020-04" db="EMBL/GenBank/DDBJ databases">
        <title>Perkinsus chesapeaki whole genome sequence.</title>
        <authorList>
            <person name="Bogema D.R."/>
        </authorList>
    </citation>
    <scope>NUCLEOTIDE SEQUENCE [LARGE SCALE GENOMIC DNA]</scope>
    <source>
        <strain evidence="2">ATCC PRA-425</strain>
    </source>
</reference>
<dbReference type="OrthoDB" id="10307385at2759"/>
<feature type="compositionally biased region" description="Basic residues" evidence="1">
    <location>
        <begin position="98"/>
        <end position="109"/>
    </location>
</feature>
<feature type="compositionally biased region" description="Polar residues" evidence="1">
    <location>
        <begin position="218"/>
        <end position="229"/>
    </location>
</feature>
<organism evidence="2 3">
    <name type="scientific">Perkinsus chesapeaki</name>
    <name type="common">Clam parasite</name>
    <name type="synonym">Perkinsus andrewsi</name>
    <dbReference type="NCBI Taxonomy" id="330153"/>
    <lineage>
        <taxon>Eukaryota</taxon>
        <taxon>Sar</taxon>
        <taxon>Alveolata</taxon>
        <taxon>Perkinsozoa</taxon>
        <taxon>Perkinsea</taxon>
        <taxon>Perkinsida</taxon>
        <taxon>Perkinsidae</taxon>
        <taxon>Perkinsus</taxon>
    </lineage>
</organism>
<gene>
    <name evidence="2" type="ORF">FOL47_001282</name>
</gene>
<feature type="compositionally biased region" description="Low complexity" evidence="1">
    <location>
        <begin position="339"/>
        <end position="355"/>
    </location>
</feature>
<feature type="region of interest" description="Disordered" evidence="1">
    <location>
        <begin position="156"/>
        <end position="191"/>
    </location>
</feature>
<feature type="compositionally biased region" description="Basic and acidic residues" evidence="1">
    <location>
        <begin position="110"/>
        <end position="120"/>
    </location>
</feature>
<protein>
    <submittedName>
        <fullName evidence="2">Uncharacterized protein</fullName>
    </submittedName>
</protein>
<name>A0A7J6N1J6_PERCH</name>
<dbReference type="AlphaFoldDB" id="A0A7J6N1J6"/>
<feature type="region of interest" description="Disordered" evidence="1">
    <location>
        <begin position="209"/>
        <end position="250"/>
    </location>
</feature>
<evidence type="ECO:0000313" key="2">
    <source>
        <dbReference type="EMBL" id="KAF4677467.1"/>
    </source>
</evidence>
<evidence type="ECO:0000256" key="1">
    <source>
        <dbReference type="SAM" id="MobiDB-lite"/>
    </source>
</evidence>